<evidence type="ECO:0000259" key="7">
    <source>
        <dbReference type="PROSITE" id="PS51746"/>
    </source>
</evidence>
<dbReference type="SUPFAM" id="SSF81606">
    <property type="entry name" value="PP2C-like"/>
    <property type="match status" value="1"/>
</dbReference>
<dbReference type="InterPro" id="IPR001932">
    <property type="entry name" value="PPM-type_phosphatase-like_dom"/>
</dbReference>
<feature type="domain" description="PPM-type phosphatase" evidence="7">
    <location>
        <begin position="69"/>
        <end position="323"/>
    </location>
</feature>
<dbReference type="KEGG" id="ptm:GSPATT00006087001"/>
<evidence type="ECO:0000313" key="9">
    <source>
        <dbReference type="Proteomes" id="UP000000600"/>
    </source>
</evidence>
<dbReference type="EMBL" id="CT868030">
    <property type="protein sequence ID" value="CAK64234.1"/>
    <property type="molecule type" value="Genomic_DNA"/>
</dbReference>
<dbReference type="PANTHER" id="PTHR47992">
    <property type="entry name" value="PROTEIN PHOSPHATASE"/>
    <property type="match status" value="1"/>
</dbReference>
<accession>A0C0B7</accession>
<dbReference type="eggNOG" id="KOG0698">
    <property type="taxonomic scope" value="Eukaryota"/>
</dbReference>
<dbReference type="Pfam" id="PF00481">
    <property type="entry name" value="PP2C"/>
    <property type="match status" value="1"/>
</dbReference>
<dbReference type="GeneID" id="5017416"/>
<keyword evidence="9" id="KW-1185">Reference proteome</keyword>
<dbReference type="AlphaFoldDB" id="A0C0B7"/>
<dbReference type="GO" id="GO:0046872">
    <property type="term" value="F:metal ion binding"/>
    <property type="evidence" value="ECO:0007669"/>
    <property type="project" value="UniProtKB-KW"/>
</dbReference>
<dbReference type="GO" id="GO:0004722">
    <property type="term" value="F:protein serine/threonine phosphatase activity"/>
    <property type="evidence" value="ECO:0000318"/>
    <property type="project" value="GO_Central"/>
</dbReference>
<evidence type="ECO:0000256" key="2">
    <source>
        <dbReference type="ARBA" id="ARBA00022723"/>
    </source>
</evidence>
<evidence type="ECO:0000256" key="6">
    <source>
        <dbReference type="RuleBase" id="RU003465"/>
    </source>
</evidence>
<evidence type="ECO:0000256" key="1">
    <source>
        <dbReference type="ARBA" id="ARBA00004170"/>
    </source>
</evidence>
<evidence type="ECO:0000313" key="8">
    <source>
        <dbReference type="EMBL" id="CAK64234.1"/>
    </source>
</evidence>
<dbReference type="InterPro" id="IPR036457">
    <property type="entry name" value="PPM-type-like_dom_sf"/>
</dbReference>
<name>A0C0B7_PARTE</name>
<evidence type="ECO:0000256" key="4">
    <source>
        <dbReference type="ARBA" id="ARBA00022912"/>
    </source>
</evidence>
<dbReference type="InterPro" id="IPR015655">
    <property type="entry name" value="PP2C"/>
</dbReference>
<comment type="similarity">
    <text evidence="6">Belongs to the PP2C family.</text>
</comment>
<dbReference type="GO" id="GO:0007165">
    <property type="term" value="P:signal transduction"/>
    <property type="evidence" value="ECO:0000318"/>
    <property type="project" value="GO_Central"/>
</dbReference>
<gene>
    <name evidence="8" type="ORF">GSPATT00006087001</name>
</gene>
<dbReference type="PROSITE" id="PS01032">
    <property type="entry name" value="PPM_1"/>
    <property type="match status" value="1"/>
</dbReference>
<dbReference type="Gene3D" id="3.60.40.10">
    <property type="entry name" value="PPM-type phosphatase domain"/>
    <property type="match status" value="1"/>
</dbReference>
<keyword evidence="2" id="KW-0479">Metal-binding</keyword>
<dbReference type="SMART" id="SM00332">
    <property type="entry name" value="PP2Cc"/>
    <property type="match status" value="1"/>
</dbReference>
<dbReference type="OMA" id="SHEGMIK"/>
<dbReference type="GO" id="GO:0016020">
    <property type="term" value="C:membrane"/>
    <property type="evidence" value="ECO:0007669"/>
    <property type="project" value="UniProtKB-SubCell"/>
</dbReference>
<dbReference type="CDD" id="cd00143">
    <property type="entry name" value="PP2Cc"/>
    <property type="match status" value="1"/>
</dbReference>
<organism evidence="8 9">
    <name type="scientific">Paramecium tetraurelia</name>
    <dbReference type="NCBI Taxonomy" id="5888"/>
    <lineage>
        <taxon>Eukaryota</taxon>
        <taxon>Sar</taxon>
        <taxon>Alveolata</taxon>
        <taxon>Ciliophora</taxon>
        <taxon>Intramacronucleata</taxon>
        <taxon>Oligohymenophorea</taxon>
        <taxon>Peniculida</taxon>
        <taxon>Parameciidae</taxon>
        <taxon>Paramecium</taxon>
    </lineage>
</organism>
<proteinExistence type="inferred from homology"/>
<evidence type="ECO:0000256" key="5">
    <source>
        <dbReference type="ARBA" id="ARBA00023136"/>
    </source>
</evidence>
<dbReference type="Proteomes" id="UP000000600">
    <property type="component" value="Unassembled WGS sequence"/>
</dbReference>
<keyword evidence="3 6" id="KW-0378">Hydrolase</keyword>
<keyword evidence="4 6" id="KW-0904">Protein phosphatase</keyword>
<dbReference type="RefSeq" id="XP_001431632.1">
    <property type="nucleotide sequence ID" value="XM_001431595.1"/>
</dbReference>
<protein>
    <recommendedName>
        <fullName evidence="7">PPM-type phosphatase domain-containing protein</fullName>
    </recommendedName>
</protein>
<dbReference type="InterPro" id="IPR000222">
    <property type="entry name" value="PP2C_BS"/>
</dbReference>
<dbReference type="OrthoDB" id="10264738at2759"/>
<dbReference type="InParanoid" id="A0C0B7"/>
<dbReference type="HOGENOM" id="CLU_013173_1_1_1"/>
<evidence type="ECO:0000256" key="3">
    <source>
        <dbReference type="ARBA" id="ARBA00022801"/>
    </source>
</evidence>
<dbReference type="SMART" id="SM00331">
    <property type="entry name" value="PP2C_SIG"/>
    <property type="match status" value="1"/>
</dbReference>
<reference evidence="8 9" key="1">
    <citation type="journal article" date="2006" name="Nature">
        <title>Global trends of whole-genome duplications revealed by the ciliate Paramecium tetraurelia.</title>
        <authorList>
            <consortium name="Genoscope"/>
            <person name="Aury J.-M."/>
            <person name="Jaillon O."/>
            <person name="Duret L."/>
            <person name="Noel B."/>
            <person name="Jubin C."/>
            <person name="Porcel B.M."/>
            <person name="Segurens B."/>
            <person name="Daubin V."/>
            <person name="Anthouard V."/>
            <person name="Aiach N."/>
            <person name="Arnaiz O."/>
            <person name="Billaut A."/>
            <person name="Beisson J."/>
            <person name="Blanc I."/>
            <person name="Bouhouche K."/>
            <person name="Camara F."/>
            <person name="Duharcourt S."/>
            <person name="Guigo R."/>
            <person name="Gogendeau D."/>
            <person name="Katinka M."/>
            <person name="Keller A.-M."/>
            <person name="Kissmehl R."/>
            <person name="Klotz C."/>
            <person name="Koll F."/>
            <person name="Le Moue A."/>
            <person name="Lepere C."/>
            <person name="Malinsky S."/>
            <person name="Nowacki M."/>
            <person name="Nowak J.K."/>
            <person name="Plattner H."/>
            <person name="Poulain J."/>
            <person name="Ruiz F."/>
            <person name="Serrano V."/>
            <person name="Zagulski M."/>
            <person name="Dessen P."/>
            <person name="Betermier M."/>
            <person name="Weissenbach J."/>
            <person name="Scarpelli C."/>
            <person name="Schachter V."/>
            <person name="Sperling L."/>
            <person name="Meyer E."/>
            <person name="Cohen J."/>
            <person name="Wincker P."/>
        </authorList>
    </citation>
    <scope>NUCLEOTIDE SEQUENCE [LARGE SCALE GENOMIC DNA]</scope>
    <source>
        <strain evidence="8 9">Stock d4-2</strain>
    </source>
</reference>
<comment type="subcellular location">
    <subcellularLocation>
        <location evidence="1">Membrane</location>
        <topology evidence="1">Peripheral membrane protein</topology>
    </subcellularLocation>
</comment>
<dbReference type="FunFam" id="3.60.40.10:FF:000042">
    <property type="entry name" value="Protein phosphatase domain containing protein"/>
    <property type="match status" value="1"/>
</dbReference>
<keyword evidence="5" id="KW-0472">Membrane</keyword>
<sequence length="329" mass="38266">MSLTQTNTQKKQKPKLQLVVNVPDVQPESTHSTDAWKQQTDIFFNEPMYVIFVIASDQSLQFMHNGKTVADVAQLKCGRKYQEDRFVAIPNLNKNEDLQFFYAIYDGHAGHSVSAILENKLHDYLQKDCNFEDNLEKAILNSFEKMNQYILDCQDENQHLGGSTALCVINRQKDLYVVNLGDSACVLMTDQYEIEKLNQEHKLNREDEFKRVEKMATILDRHSIPRINGELAVTRAFGDKKHRQSGLIAIPEIKLHKIRPCDKYLILASDGFWDMMKNEELQQLIENWKRQEVDQLAQYLLDKAASKNTNYKKDNMTLIVVDIQSYWKK</sequence>
<dbReference type="STRING" id="5888.A0C0B7"/>
<dbReference type="PROSITE" id="PS51746">
    <property type="entry name" value="PPM_2"/>
    <property type="match status" value="1"/>
</dbReference>